<evidence type="ECO:0000256" key="1">
    <source>
        <dbReference type="SAM" id="MobiDB-lite"/>
    </source>
</evidence>
<dbReference type="AlphaFoldDB" id="A0AAV4NP76"/>
<reference evidence="2 3" key="1">
    <citation type="submission" date="2021-06" db="EMBL/GenBank/DDBJ databases">
        <title>Caerostris extrusa draft genome.</title>
        <authorList>
            <person name="Kono N."/>
            <person name="Arakawa K."/>
        </authorList>
    </citation>
    <scope>NUCLEOTIDE SEQUENCE [LARGE SCALE GENOMIC DNA]</scope>
</reference>
<gene>
    <name evidence="2" type="ORF">CEXT_751751</name>
</gene>
<dbReference type="EMBL" id="BPLR01003563">
    <property type="protein sequence ID" value="GIX86100.1"/>
    <property type="molecule type" value="Genomic_DNA"/>
</dbReference>
<sequence length="137" mass="14837">MDYCCFISSFSSNCPNLCIELMKTMKIKYLVCCPPKNPTKRKKEKKVEVVGVPAGGVQSAVQAAAPVPPQVQPAQDPGSDPESEKSKKKKARTTFTGETDLRAGKAVRDEEVPLVERKGGDGKTPQRYGDAGELKPI</sequence>
<accession>A0AAV4NP76</accession>
<dbReference type="Proteomes" id="UP001054945">
    <property type="component" value="Unassembled WGS sequence"/>
</dbReference>
<keyword evidence="3" id="KW-1185">Reference proteome</keyword>
<proteinExistence type="predicted"/>
<organism evidence="2 3">
    <name type="scientific">Caerostris extrusa</name>
    <name type="common">Bark spider</name>
    <name type="synonym">Caerostris bankana</name>
    <dbReference type="NCBI Taxonomy" id="172846"/>
    <lineage>
        <taxon>Eukaryota</taxon>
        <taxon>Metazoa</taxon>
        <taxon>Ecdysozoa</taxon>
        <taxon>Arthropoda</taxon>
        <taxon>Chelicerata</taxon>
        <taxon>Arachnida</taxon>
        <taxon>Araneae</taxon>
        <taxon>Araneomorphae</taxon>
        <taxon>Entelegynae</taxon>
        <taxon>Araneoidea</taxon>
        <taxon>Araneidae</taxon>
        <taxon>Caerostris</taxon>
    </lineage>
</organism>
<protein>
    <submittedName>
        <fullName evidence="2">Uncharacterized protein</fullName>
    </submittedName>
</protein>
<evidence type="ECO:0000313" key="2">
    <source>
        <dbReference type="EMBL" id="GIX86100.1"/>
    </source>
</evidence>
<evidence type="ECO:0000313" key="3">
    <source>
        <dbReference type="Proteomes" id="UP001054945"/>
    </source>
</evidence>
<feature type="region of interest" description="Disordered" evidence="1">
    <location>
        <begin position="60"/>
        <end position="137"/>
    </location>
</feature>
<name>A0AAV4NP76_CAEEX</name>
<comment type="caution">
    <text evidence="2">The sequence shown here is derived from an EMBL/GenBank/DDBJ whole genome shotgun (WGS) entry which is preliminary data.</text>
</comment>
<feature type="compositionally biased region" description="Basic and acidic residues" evidence="1">
    <location>
        <begin position="99"/>
        <end position="121"/>
    </location>
</feature>